<protein>
    <recommendedName>
        <fullName evidence="2">histidine kinase</fullName>
        <ecNumber evidence="2">2.7.13.3</ecNumber>
    </recommendedName>
</protein>
<feature type="non-terminal residue" evidence="8">
    <location>
        <position position="1"/>
    </location>
</feature>
<evidence type="ECO:0000256" key="4">
    <source>
        <dbReference type="ARBA" id="ARBA00023012"/>
    </source>
</evidence>
<dbReference type="Pfam" id="PF02518">
    <property type="entry name" value="HATPase_c"/>
    <property type="match status" value="1"/>
</dbReference>
<evidence type="ECO:0000256" key="3">
    <source>
        <dbReference type="ARBA" id="ARBA00022553"/>
    </source>
</evidence>
<keyword evidence="4" id="KW-0902">Two-component regulatory system</keyword>
<gene>
    <name evidence="8" type="ORF">ACFSKU_21895</name>
</gene>
<dbReference type="RefSeq" id="WP_377470844.1">
    <property type="nucleotide sequence ID" value="NZ_JBHUHV010000076.1"/>
</dbReference>
<dbReference type="InterPro" id="IPR004358">
    <property type="entry name" value="Sig_transdc_His_kin-like_C"/>
</dbReference>
<dbReference type="InterPro" id="IPR003594">
    <property type="entry name" value="HATPase_dom"/>
</dbReference>
<dbReference type="PROSITE" id="PS50109">
    <property type="entry name" value="HIS_KIN"/>
    <property type="match status" value="1"/>
</dbReference>
<dbReference type="InterPro" id="IPR003661">
    <property type="entry name" value="HisK_dim/P_dom"/>
</dbReference>
<dbReference type="PRINTS" id="PR00344">
    <property type="entry name" value="BCTRLSENSOR"/>
</dbReference>
<dbReference type="Pfam" id="PF00072">
    <property type="entry name" value="Response_reg"/>
    <property type="match status" value="1"/>
</dbReference>
<dbReference type="InterPro" id="IPR036890">
    <property type="entry name" value="HATPase_C_sf"/>
</dbReference>
<name>A0ABW4X3H4_9BACT</name>
<feature type="domain" description="Response regulatory" evidence="7">
    <location>
        <begin position="360"/>
        <end position="474"/>
    </location>
</feature>
<reference evidence="9" key="1">
    <citation type="journal article" date="2019" name="Int. J. Syst. Evol. Microbiol.">
        <title>The Global Catalogue of Microorganisms (GCM) 10K type strain sequencing project: providing services to taxonomists for standard genome sequencing and annotation.</title>
        <authorList>
            <consortium name="The Broad Institute Genomics Platform"/>
            <consortium name="The Broad Institute Genome Sequencing Center for Infectious Disease"/>
            <person name="Wu L."/>
            <person name="Ma J."/>
        </authorList>
    </citation>
    <scope>NUCLEOTIDE SEQUENCE [LARGE SCALE GENOMIC DNA]</scope>
    <source>
        <strain evidence="9">JCM 16545</strain>
    </source>
</reference>
<feature type="domain" description="Histidine kinase" evidence="6">
    <location>
        <begin position="115"/>
        <end position="337"/>
    </location>
</feature>
<dbReference type="EMBL" id="JBHUHV010000076">
    <property type="protein sequence ID" value="MFD2069543.1"/>
    <property type="molecule type" value="Genomic_DNA"/>
</dbReference>
<accession>A0ABW4X3H4</accession>
<dbReference type="PANTHER" id="PTHR45339:SF1">
    <property type="entry name" value="HYBRID SIGNAL TRANSDUCTION HISTIDINE KINASE J"/>
    <property type="match status" value="1"/>
</dbReference>
<keyword evidence="3 5" id="KW-0597">Phosphoprotein</keyword>
<dbReference type="SUPFAM" id="SSF55874">
    <property type="entry name" value="ATPase domain of HSP90 chaperone/DNA topoisomerase II/histidine kinase"/>
    <property type="match status" value="1"/>
</dbReference>
<dbReference type="CDD" id="cd00082">
    <property type="entry name" value="HisKA"/>
    <property type="match status" value="1"/>
</dbReference>
<dbReference type="PANTHER" id="PTHR45339">
    <property type="entry name" value="HYBRID SIGNAL TRANSDUCTION HISTIDINE KINASE J"/>
    <property type="match status" value="1"/>
</dbReference>
<organism evidence="8 9">
    <name type="scientific">Pontibacter silvestris</name>
    <dbReference type="NCBI Taxonomy" id="2305183"/>
    <lineage>
        <taxon>Bacteria</taxon>
        <taxon>Pseudomonadati</taxon>
        <taxon>Bacteroidota</taxon>
        <taxon>Cytophagia</taxon>
        <taxon>Cytophagales</taxon>
        <taxon>Hymenobacteraceae</taxon>
        <taxon>Pontibacter</taxon>
    </lineage>
</organism>
<dbReference type="Pfam" id="PF00512">
    <property type="entry name" value="HisKA"/>
    <property type="match status" value="1"/>
</dbReference>
<dbReference type="Gene3D" id="3.30.565.10">
    <property type="entry name" value="Histidine kinase-like ATPase, C-terminal domain"/>
    <property type="match status" value="1"/>
</dbReference>
<dbReference type="SUPFAM" id="SSF52172">
    <property type="entry name" value="CheY-like"/>
    <property type="match status" value="1"/>
</dbReference>
<evidence type="ECO:0000256" key="2">
    <source>
        <dbReference type="ARBA" id="ARBA00012438"/>
    </source>
</evidence>
<dbReference type="InterPro" id="IPR005467">
    <property type="entry name" value="His_kinase_dom"/>
</dbReference>
<keyword evidence="8" id="KW-0547">Nucleotide-binding</keyword>
<comment type="catalytic activity">
    <reaction evidence="1">
        <text>ATP + protein L-histidine = ADP + protein N-phospho-L-histidine.</text>
        <dbReference type="EC" id="2.7.13.3"/>
    </reaction>
</comment>
<dbReference type="SMART" id="SM00448">
    <property type="entry name" value="REC"/>
    <property type="match status" value="1"/>
</dbReference>
<evidence type="ECO:0000256" key="1">
    <source>
        <dbReference type="ARBA" id="ARBA00000085"/>
    </source>
</evidence>
<dbReference type="Proteomes" id="UP001597369">
    <property type="component" value="Unassembled WGS sequence"/>
</dbReference>
<dbReference type="GO" id="GO:0005524">
    <property type="term" value="F:ATP binding"/>
    <property type="evidence" value="ECO:0007669"/>
    <property type="project" value="UniProtKB-KW"/>
</dbReference>
<evidence type="ECO:0000256" key="5">
    <source>
        <dbReference type="PROSITE-ProRule" id="PRU00169"/>
    </source>
</evidence>
<evidence type="ECO:0000259" key="6">
    <source>
        <dbReference type="PROSITE" id="PS50109"/>
    </source>
</evidence>
<dbReference type="CDD" id="cd16922">
    <property type="entry name" value="HATPase_EvgS-ArcB-TorS-like"/>
    <property type="match status" value="1"/>
</dbReference>
<dbReference type="PROSITE" id="PS50110">
    <property type="entry name" value="RESPONSE_REGULATORY"/>
    <property type="match status" value="1"/>
</dbReference>
<dbReference type="InterPro" id="IPR011006">
    <property type="entry name" value="CheY-like_superfamily"/>
</dbReference>
<sequence>SGGHVEYTPHAGLLLGLPQGSSSGGFSSLTSPFGAAERERLGLAWGQLLSGSGELDEVLPVGDRWLRLRGRAAGPARVVGTVQEVTERHEVESRLRAEREAAVGAARAKSEFVSLMSHEIRTPLNAIMGLTHLLLQGEEVSGEPRENLNAIHFSSQNLLSLINNTLDFSRMEAGKIELERVNFRLRDLLKGIHRSLQLRASEKRLGFVLSVDPGAPDEVCGDPARLTQIVNNLASNAIKFTERGRVSISVDVAYQSDRDWVLEFTVSDTGVGVPADRQESIFESFVQASASTHRQYGGTGLGLAITKKIVELHRGSIRLRSEPGVGSEFTVRLRYARPEPSLGSLPASVVAGRGALRDARVLVIDDNAINKMVASKLLVGWEADVDTAGDGEEALEKVLSRPYDLVLMDLHMPGMSGFEAIEEMRRLGLGMPVVALTANASEEERVRILSVGGNDYLTKPFVPQELYERLSHHLAESRRSAAGEAVPA</sequence>
<dbReference type="SUPFAM" id="SSF47384">
    <property type="entry name" value="Homodimeric domain of signal transducing histidine kinase"/>
    <property type="match status" value="1"/>
</dbReference>
<evidence type="ECO:0000259" key="7">
    <source>
        <dbReference type="PROSITE" id="PS50110"/>
    </source>
</evidence>
<dbReference type="Gene3D" id="3.40.50.2300">
    <property type="match status" value="1"/>
</dbReference>
<evidence type="ECO:0000313" key="9">
    <source>
        <dbReference type="Proteomes" id="UP001597369"/>
    </source>
</evidence>
<proteinExistence type="predicted"/>
<dbReference type="Gene3D" id="1.10.287.130">
    <property type="match status" value="1"/>
</dbReference>
<dbReference type="EC" id="2.7.13.3" evidence="2"/>
<dbReference type="InterPro" id="IPR036097">
    <property type="entry name" value="HisK_dim/P_sf"/>
</dbReference>
<dbReference type="InterPro" id="IPR001789">
    <property type="entry name" value="Sig_transdc_resp-reg_receiver"/>
</dbReference>
<dbReference type="SMART" id="SM00387">
    <property type="entry name" value="HATPase_c"/>
    <property type="match status" value="1"/>
</dbReference>
<evidence type="ECO:0000313" key="8">
    <source>
        <dbReference type="EMBL" id="MFD2069543.1"/>
    </source>
</evidence>
<keyword evidence="8" id="KW-0067">ATP-binding</keyword>
<dbReference type="SMART" id="SM00388">
    <property type="entry name" value="HisKA"/>
    <property type="match status" value="1"/>
</dbReference>
<keyword evidence="9" id="KW-1185">Reference proteome</keyword>
<dbReference type="CDD" id="cd17546">
    <property type="entry name" value="REC_hyHK_CKI1_RcsC-like"/>
    <property type="match status" value="1"/>
</dbReference>
<comment type="caution">
    <text evidence="8">The sequence shown here is derived from an EMBL/GenBank/DDBJ whole genome shotgun (WGS) entry which is preliminary data.</text>
</comment>
<feature type="modified residue" description="4-aspartylphosphate" evidence="5">
    <location>
        <position position="409"/>
    </location>
</feature>